<dbReference type="AlphaFoldDB" id="A0AAV6LNA2"/>
<evidence type="ECO:0000313" key="2">
    <source>
        <dbReference type="EMBL" id="KAG5565571.1"/>
    </source>
</evidence>
<dbReference type="Proteomes" id="UP000823749">
    <property type="component" value="Chromosome 1"/>
</dbReference>
<proteinExistence type="predicted"/>
<keyword evidence="1" id="KW-0812">Transmembrane</keyword>
<keyword evidence="1" id="KW-0472">Membrane</keyword>
<comment type="caution">
    <text evidence="2">The sequence shown here is derived from an EMBL/GenBank/DDBJ whole genome shotgun (WGS) entry which is preliminary data.</text>
</comment>
<evidence type="ECO:0000256" key="1">
    <source>
        <dbReference type="SAM" id="Phobius"/>
    </source>
</evidence>
<evidence type="ECO:0000313" key="3">
    <source>
        <dbReference type="Proteomes" id="UP000823749"/>
    </source>
</evidence>
<accession>A0AAV6LNA2</accession>
<sequence>MASSISLYWYFFFVVVFFFSLAHFGLNLYHDWTDCISFWAEKLHGWLLRICAVEAKDGPTGCWCSHLVLNLSLVHISTLCLWSSTFPSPLKLVEYGTQWFQVRCICTEAVGHTRGVEYLDNCFEEISEDEQFESDKAQVVKEIAALEPQAHP</sequence>
<protein>
    <submittedName>
        <fullName evidence="2">Uncharacterized protein</fullName>
    </submittedName>
</protein>
<name>A0AAV6LNA2_9ERIC</name>
<feature type="transmembrane region" description="Helical" evidence="1">
    <location>
        <begin position="7"/>
        <end position="26"/>
    </location>
</feature>
<organism evidence="2 3">
    <name type="scientific">Rhododendron griersonianum</name>
    <dbReference type="NCBI Taxonomy" id="479676"/>
    <lineage>
        <taxon>Eukaryota</taxon>
        <taxon>Viridiplantae</taxon>
        <taxon>Streptophyta</taxon>
        <taxon>Embryophyta</taxon>
        <taxon>Tracheophyta</taxon>
        <taxon>Spermatophyta</taxon>
        <taxon>Magnoliopsida</taxon>
        <taxon>eudicotyledons</taxon>
        <taxon>Gunneridae</taxon>
        <taxon>Pentapetalae</taxon>
        <taxon>asterids</taxon>
        <taxon>Ericales</taxon>
        <taxon>Ericaceae</taxon>
        <taxon>Ericoideae</taxon>
        <taxon>Rhodoreae</taxon>
        <taxon>Rhododendron</taxon>
    </lineage>
</organism>
<dbReference type="EMBL" id="JACTNZ010000001">
    <property type="protein sequence ID" value="KAG5565571.1"/>
    <property type="molecule type" value="Genomic_DNA"/>
</dbReference>
<gene>
    <name evidence="2" type="ORF">RHGRI_001474</name>
</gene>
<keyword evidence="1" id="KW-1133">Transmembrane helix</keyword>
<keyword evidence="3" id="KW-1185">Reference proteome</keyword>
<reference evidence="2" key="1">
    <citation type="submission" date="2020-08" db="EMBL/GenBank/DDBJ databases">
        <title>Plant Genome Project.</title>
        <authorList>
            <person name="Zhang R.-G."/>
        </authorList>
    </citation>
    <scope>NUCLEOTIDE SEQUENCE</scope>
    <source>
        <strain evidence="2">WSP0</strain>
        <tissue evidence="2">Leaf</tissue>
    </source>
</reference>